<feature type="transmembrane region" description="Helical" evidence="8">
    <location>
        <begin position="448"/>
        <end position="470"/>
    </location>
</feature>
<name>A0A8J2P0F8_9HEXA</name>
<dbReference type="Pfam" id="PF08395">
    <property type="entry name" value="7tm_7"/>
    <property type="match status" value="2"/>
</dbReference>
<dbReference type="GO" id="GO:0007165">
    <property type="term" value="P:signal transduction"/>
    <property type="evidence" value="ECO:0007669"/>
    <property type="project" value="UniProtKB-KW"/>
</dbReference>
<evidence type="ECO:0000256" key="2">
    <source>
        <dbReference type="ARBA" id="ARBA00022475"/>
    </source>
</evidence>
<feature type="transmembrane region" description="Helical" evidence="8">
    <location>
        <begin position="193"/>
        <end position="216"/>
    </location>
</feature>
<evidence type="ECO:0000256" key="6">
    <source>
        <dbReference type="ARBA" id="ARBA00023170"/>
    </source>
</evidence>
<dbReference type="GO" id="GO:0008049">
    <property type="term" value="P:male courtship behavior"/>
    <property type="evidence" value="ECO:0007669"/>
    <property type="project" value="TreeGrafter"/>
</dbReference>
<feature type="transmembrane region" description="Helical" evidence="8">
    <location>
        <begin position="282"/>
        <end position="301"/>
    </location>
</feature>
<protein>
    <recommendedName>
        <fullName evidence="11">Gustatory receptor</fullName>
    </recommendedName>
</protein>
<feature type="transmembrane region" description="Helical" evidence="8">
    <location>
        <begin position="158"/>
        <end position="181"/>
    </location>
</feature>
<feature type="transmembrane region" description="Helical" evidence="8">
    <location>
        <begin position="564"/>
        <end position="582"/>
    </location>
</feature>
<accession>A0A8J2P0F8</accession>
<keyword evidence="7" id="KW-0807">Transducer</keyword>
<evidence type="ECO:0008006" key="11">
    <source>
        <dbReference type="Google" id="ProtNLM"/>
    </source>
</evidence>
<dbReference type="GO" id="GO:0007635">
    <property type="term" value="P:chemosensory behavior"/>
    <property type="evidence" value="ECO:0007669"/>
    <property type="project" value="TreeGrafter"/>
</dbReference>
<evidence type="ECO:0000256" key="5">
    <source>
        <dbReference type="ARBA" id="ARBA00023136"/>
    </source>
</evidence>
<proteinExistence type="predicted"/>
<organism evidence="9 10">
    <name type="scientific">Allacma fusca</name>
    <dbReference type="NCBI Taxonomy" id="39272"/>
    <lineage>
        <taxon>Eukaryota</taxon>
        <taxon>Metazoa</taxon>
        <taxon>Ecdysozoa</taxon>
        <taxon>Arthropoda</taxon>
        <taxon>Hexapoda</taxon>
        <taxon>Collembola</taxon>
        <taxon>Symphypleona</taxon>
        <taxon>Sminthuridae</taxon>
        <taxon>Allacma</taxon>
    </lineage>
</organism>
<keyword evidence="5 8" id="KW-0472">Membrane</keyword>
<sequence>MTIASLLSQYSTEAELVKMSKCTFRVLQLVGYMPNSVTKNHIKPLKRFNFPVIWCLILIIACGIYVSQLLIAFSLHQKWLHLTRKTDVFVYGIMFVTTNGITFYCKIVAIVKHKEFLNFWTKTCKVLDSVGSEANFRIGVSGKYANLFLCLQKLNGSISLILVLLTFLQIVAGLIIFPIFVKEYSIRIALSVIVWSFIGYLHTVFSNCLVFFIRLYTCCFKMVSRELSELNSDYGLHPELIVQKIQTGEFQAGNRILSHCISSFYFIDTLVHEFSKFFSTGLLVEIAFSAVMILVYTFFSVDWILNGYYHLAVAIFPFLLINAFKIYLLGKESSALTSAAKGIVYQLNFICGGKGKRIFDEDLISKGQLLISSVHANPPCIAPGDYFCLDSRLVTSRELLELNFNLGLVPQLKGVSNLKSPPNRNKILSHCVKSYYVLEELISEYHEIFSTVIITEILLSAVILLASVFFSIQWVIVGHFSLVATVLPCSLLNAFKIFLMGKEASGMTSACQSIANQLVFSCGGEGKQYFDSELISKGKLLISTIQTNPVSIDPGNYFRLDGRLVTSILSTLTMYLIIMVQFRQADMQQKQE</sequence>
<dbReference type="GO" id="GO:0043025">
    <property type="term" value="C:neuronal cell body"/>
    <property type="evidence" value="ECO:0007669"/>
    <property type="project" value="TreeGrafter"/>
</dbReference>
<gene>
    <name evidence="9" type="ORF">AFUS01_LOCUS22083</name>
</gene>
<evidence type="ECO:0000313" key="10">
    <source>
        <dbReference type="Proteomes" id="UP000708208"/>
    </source>
</evidence>
<dbReference type="PANTHER" id="PTHR21143:SF133">
    <property type="entry name" value="GUSTATORY AND PHEROMONE RECEPTOR 32A-RELATED"/>
    <property type="match status" value="1"/>
</dbReference>
<dbReference type="Proteomes" id="UP000708208">
    <property type="component" value="Unassembled WGS sequence"/>
</dbReference>
<keyword evidence="4 8" id="KW-1133">Transmembrane helix</keyword>
<feature type="transmembrane region" description="Helical" evidence="8">
    <location>
        <begin position="476"/>
        <end position="499"/>
    </location>
</feature>
<feature type="transmembrane region" description="Helical" evidence="8">
    <location>
        <begin position="307"/>
        <end position="328"/>
    </location>
</feature>
<evidence type="ECO:0000256" key="7">
    <source>
        <dbReference type="ARBA" id="ARBA00023224"/>
    </source>
</evidence>
<dbReference type="PANTHER" id="PTHR21143">
    <property type="entry name" value="INVERTEBRATE GUSTATORY RECEPTOR"/>
    <property type="match status" value="1"/>
</dbReference>
<keyword evidence="2" id="KW-1003">Cell membrane</keyword>
<dbReference type="InterPro" id="IPR013604">
    <property type="entry name" value="7TM_chemorcpt"/>
</dbReference>
<evidence type="ECO:0000313" key="9">
    <source>
        <dbReference type="EMBL" id="CAG7733653.1"/>
    </source>
</evidence>
<keyword evidence="3 8" id="KW-0812">Transmembrane</keyword>
<evidence type="ECO:0000256" key="3">
    <source>
        <dbReference type="ARBA" id="ARBA00022692"/>
    </source>
</evidence>
<dbReference type="GO" id="GO:0050909">
    <property type="term" value="P:sensory perception of taste"/>
    <property type="evidence" value="ECO:0007669"/>
    <property type="project" value="InterPro"/>
</dbReference>
<evidence type="ECO:0000256" key="1">
    <source>
        <dbReference type="ARBA" id="ARBA00004651"/>
    </source>
</evidence>
<dbReference type="GO" id="GO:0030424">
    <property type="term" value="C:axon"/>
    <property type="evidence" value="ECO:0007669"/>
    <property type="project" value="TreeGrafter"/>
</dbReference>
<evidence type="ECO:0000256" key="8">
    <source>
        <dbReference type="SAM" id="Phobius"/>
    </source>
</evidence>
<evidence type="ECO:0000256" key="4">
    <source>
        <dbReference type="ARBA" id="ARBA00022989"/>
    </source>
</evidence>
<dbReference type="AlphaFoldDB" id="A0A8J2P0F8"/>
<dbReference type="GO" id="GO:0030425">
    <property type="term" value="C:dendrite"/>
    <property type="evidence" value="ECO:0007669"/>
    <property type="project" value="TreeGrafter"/>
</dbReference>
<comment type="caution">
    <text evidence="9">The sequence shown here is derived from an EMBL/GenBank/DDBJ whole genome shotgun (WGS) entry which is preliminary data.</text>
</comment>
<keyword evidence="10" id="KW-1185">Reference proteome</keyword>
<dbReference type="GO" id="GO:0005886">
    <property type="term" value="C:plasma membrane"/>
    <property type="evidence" value="ECO:0007669"/>
    <property type="project" value="UniProtKB-SubCell"/>
</dbReference>
<feature type="transmembrane region" description="Helical" evidence="8">
    <location>
        <begin position="52"/>
        <end position="76"/>
    </location>
</feature>
<reference evidence="9" key="1">
    <citation type="submission" date="2021-06" db="EMBL/GenBank/DDBJ databases">
        <authorList>
            <person name="Hodson N. C."/>
            <person name="Mongue J. A."/>
            <person name="Jaron S. K."/>
        </authorList>
    </citation>
    <scope>NUCLEOTIDE SEQUENCE</scope>
</reference>
<keyword evidence="6" id="KW-0675">Receptor</keyword>
<comment type="subcellular location">
    <subcellularLocation>
        <location evidence="1">Cell membrane</location>
        <topology evidence="1">Multi-pass membrane protein</topology>
    </subcellularLocation>
</comment>
<feature type="transmembrane region" description="Helical" evidence="8">
    <location>
        <begin position="88"/>
        <end position="111"/>
    </location>
</feature>
<dbReference type="EMBL" id="CAJVCH010253033">
    <property type="protein sequence ID" value="CAG7733653.1"/>
    <property type="molecule type" value="Genomic_DNA"/>
</dbReference>